<comment type="caution">
    <text evidence="4">The sequence shown here is derived from an EMBL/GenBank/DDBJ whole genome shotgun (WGS) entry which is preliminary data.</text>
</comment>
<dbReference type="GO" id="GO:0080120">
    <property type="term" value="P:CAAX-box protein maturation"/>
    <property type="evidence" value="ECO:0007669"/>
    <property type="project" value="UniProtKB-ARBA"/>
</dbReference>
<feature type="transmembrane region" description="Helical" evidence="2">
    <location>
        <begin position="176"/>
        <end position="196"/>
    </location>
</feature>
<dbReference type="InterPro" id="IPR003675">
    <property type="entry name" value="Rce1/LyrA-like_dom"/>
</dbReference>
<dbReference type="Pfam" id="PF02517">
    <property type="entry name" value="Rce1-like"/>
    <property type="match status" value="1"/>
</dbReference>
<dbReference type="EMBL" id="SHLC01000001">
    <property type="protein sequence ID" value="RZU66873.1"/>
    <property type="molecule type" value="Genomic_DNA"/>
</dbReference>
<keyword evidence="2" id="KW-1133">Transmembrane helix</keyword>
<keyword evidence="2" id="KW-0472">Membrane</keyword>
<accession>A0A4Q8ART1</accession>
<feature type="transmembrane region" description="Helical" evidence="2">
    <location>
        <begin position="47"/>
        <end position="74"/>
    </location>
</feature>
<evidence type="ECO:0000259" key="3">
    <source>
        <dbReference type="Pfam" id="PF02517"/>
    </source>
</evidence>
<feature type="region of interest" description="Disordered" evidence="1">
    <location>
        <begin position="245"/>
        <end position="274"/>
    </location>
</feature>
<feature type="transmembrane region" description="Helical" evidence="2">
    <location>
        <begin position="117"/>
        <end position="139"/>
    </location>
</feature>
<proteinExistence type="predicted"/>
<dbReference type="AlphaFoldDB" id="A0A4Q8ART1"/>
<dbReference type="GO" id="GO:0004175">
    <property type="term" value="F:endopeptidase activity"/>
    <property type="evidence" value="ECO:0007669"/>
    <property type="project" value="UniProtKB-ARBA"/>
</dbReference>
<feature type="domain" description="CAAX prenyl protease 2/Lysostaphin resistance protein A-like" evidence="3">
    <location>
        <begin position="116"/>
        <end position="213"/>
    </location>
</feature>
<sequence>MSPWKRFWERGGWWKAVILAAAYYALYQLGGLLFLPLAEQAEPGSAAYILATVALPIFLGCVILMAFGLSLGWLRELFGRQPIRGSWWMWIAVAVVLLFNILRFATIDYAEAGFDVVAAWLFASLFIGFAEEVLTRGYVVNLMRKAGHSEIAVATVSAAVFAGLHAGNLLTGQSLFATLMQLGYTFAFGICMYLALRVTGNIIWPILLHATTDPSIFLQTTYPASGSLTAIAGLATSRWSRPASCCSSSSVAASPPARATPRWSRRRRSRNRDRSLAAGPRLFGRAPLAV</sequence>
<keyword evidence="4" id="KW-0378">Hydrolase</keyword>
<dbReference type="GO" id="GO:0006508">
    <property type="term" value="P:proteolysis"/>
    <property type="evidence" value="ECO:0007669"/>
    <property type="project" value="UniProtKB-KW"/>
</dbReference>
<evidence type="ECO:0000256" key="2">
    <source>
        <dbReference type="SAM" id="Phobius"/>
    </source>
</evidence>
<evidence type="ECO:0000313" key="5">
    <source>
        <dbReference type="Proteomes" id="UP000291483"/>
    </source>
</evidence>
<evidence type="ECO:0000256" key="1">
    <source>
        <dbReference type="SAM" id="MobiDB-lite"/>
    </source>
</evidence>
<feature type="transmembrane region" description="Helical" evidence="2">
    <location>
        <begin position="86"/>
        <end position="105"/>
    </location>
</feature>
<reference evidence="4 5" key="1">
    <citation type="submission" date="2019-02" db="EMBL/GenBank/DDBJ databases">
        <title>Sequencing the genomes of 1000 actinobacteria strains.</title>
        <authorList>
            <person name="Klenk H.-P."/>
        </authorList>
    </citation>
    <scope>NUCLEOTIDE SEQUENCE [LARGE SCALE GENOMIC DNA]</scope>
    <source>
        <strain evidence="4 5">DSM 18319</strain>
    </source>
</reference>
<dbReference type="Proteomes" id="UP000291483">
    <property type="component" value="Unassembled WGS sequence"/>
</dbReference>
<protein>
    <submittedName>
        <fullName evidence="4">CAAX prenyl protease-like protein</fullName>
    </submittedName>
</protein>
<gene>
    <name evidence="4" type="ORF">EV379_3243</name>
</gene>
<keyword evidence="4" id="KW-0645">Protease</keyword>
<keyword evidence="2" id="KW-0812">Transmembrane</keyword>
<organism evidence="4 5">
    <name type="scientific">Microterricola gilva</name>
    <dbReference type="NCBI Taxonomy" id="393267"/>
    <lineage>
        <taxon>Bacteria</taxon>
        <taxon>Bacillati</taxon>
        <taxon>Actinomycetota</taxon>
        <taxon>Actinomycetes</taxon>
        <taxon>Micrococcales</taxon>
        <taxon>Microbacteriaceae</taxon>
        <taxon>Microterricola</taxon>
    </lineage>
</organism>
<feature type="transmembrane region" description="Helical" evidence="2">
    <location>
        <begin position="12"/>
        <end position="35"/>
    </location>
</feature>
<evidence type="ECO:0000313" key="4">
    <source>
        <dbReference type="EMBL" id="RZU66873.1"/>
    </source>
</evidence>
<feature type="transmembrane region" description="Helical" evidence="2">
    <location>
        <begin position="151"/>
        <end position="170"/>
    </location>
</feature>
<feature type="compositionally biased region" description="Low complexity" evidence="1">
    <location>
        <begin position="245"/>
        <end position="262"/>
    </location>
</feature>
<keyword evidence="5" id="KW-1185">Reference proteome</keyword>
<name>A0A4Q8ART1_9MICO</name>